<dbReference type="Gene3D" id="4.10.240.10">
    <property type="entry name" value="Zn(2)-C6 fungal-type DNA-binding domain"/>
    <property type="match status" value="1"/>
</dbReference>
<dbReference type="GO" id="GO:0008270">
    <property type="term" value="F:zinc ion binding"/>
    <property type="evidence" value="ECO:0007669"/>
    <property type="project" value="InterPro"/>
</dbReference>
<feature type="compositionally biased region" description="Basic and acidic residues" evidence="4">
    <location>
        <begin position="157"/>
        <end position="171"/>
    </location>
</feature>
<sequence length="892" mass="97960">MPDDATPSSAGGGASSSSSSAPRPKQPRAATTGTVRSRTSPPPGEHEGRPPTKRARKAINCEPCRNSKLKCDRNRPCSSCVLRGTIALCYQDARGHDPSDAQVRGDDPASRIDPLQEINRLRHSASLLESYFLVNNRGNISLPPNLKRPADPPSVSPKKEPAEADLYEKDNAPGMLGSQGHGLYAGPTSAVTHLSMNDNRQSEESGDRQASQEGQASEELLPSTHEYDRDLLNNLPSLETIDGLVDYYFEYCNWIYRHVNQTAFTNAWARFKTGASPDRIVLATVCLIMAVAVHYLPPRDPLVENLHESHEELGRKFHDVMLIALSRHRAESRAYSLELVELLLIRSHYLTLVKTDSEEVWTVRGELITIGVAMGLHRDPYKWRMSKETAERRRWAWWHIILLERWQAFMFGRPITIASHHYDTLLPAQNESSRLYLPNIALFRLAHILGDIMDNAVSLRPVPYEAVQANDRALTQWIDTLPNELNLDEFRIARSLASPDSSARRLGVQSVIIRTSFYHIRFTLHRPYASAPPPSISPSKPTDSSSATRQAMSLETAVGAADKLITLVGQARPDFLANVSLAVPGHMNWGPFHVFSAAMFFSFQLIANPDQPGASLFRANIRKAISTLDLSRTAPLADKAFDILQALAPLYSAEFQDEPREEREKKKAKVLGMVKTLAFPYHDGPKYPRSLGDSPSAGVYASSPATSNSVSPPGMGTMTGLPQGQPGSQEFVNVTSQPPPSGMQRQHGPSPGSIHMRPAPAQSSSSLATYAAQSAHAQPHPPPPHMQASGMAAPHPHSHSHPPPHSQSMPPPPHPASMHSGSVSASPPSHPSYPQPSQAQAQQMYGDPTRYPYMYPSEDEAMWGPALSQAEWVRFLDAMQRSDGSNGRGPGP</sequence>
<dbReference type="AlphaFoldDB" id="F8NPQ2"/>
<evidence type="ECO:0000313" key="6">
    <source>
        <dbReference type="EMBL" id="EGO27208.1"/>
    </source>
</evidence>
<dbReference type="InterPro" id="IPR001138">
    <property type="entry name" value="Zn2Cys6_DnaBD"/>
</dbReference>
<feature type="compositionally biased region" description="Polar residues" evidence="4">
    <location>
        <begin position="189"/>
        <end position="199"/>
    </location>
</feature>
<dbReference type="Pfam" id="PF04082">
    <property type="entry name" value="Fungal_trans"/>
    <property type="match status" value="1"/>
</dbReference>
<dbReference type="CDD" id="cd12148">
    <property type="entry name" value="fungal_TF_MHR"/>
    <property type="match status" value="1"/>
</dbReference>
<feature type="compositionally biased region" description="Polar residues" evidence="4">
    <location>
        <begin position="29"/>
        <end position="39"/>
    </location>
</feature>
<dbReference type="GeneID" id="18814482"/>
<evidence type="ECO:0000256" key="2">
    <source>
        <dbReference type="ARBA" id="ARBA00022723"/>
    </source>
</evidence>
<dbReference type="OrthoDB" id="762982at2759"/>
<dbReference type="PROSITE" id="PS50048">
    <property type="entry name" value="ZN2_CY6_FUNGAL_2"/>
    <property type="match status" value="1"/>
</dbReference>
<dbReference type="GO" id="GO:0000981">
    <property type="term" value="F:DNA-binding transcription factor activity, RNA polymerase II-specific"/>
    <property type="evidence" value="ECO:0007669"/>
    <property type="project" value="InterPro"/>
</dbReference>
<dbReference type="InterPro" id="IPR007219">
    <property type="entry name" value="XnlR_reg_dom"/>
</dbReference>
<evidence type="ECO:0000256" key="3">
    <source>
        <dbReference type="ARBA" id="ARBA00023242"/>
    </source>
</evidence>
<feature type="compositionally biased region" description="Polar residues" evidence="4">
    <location>
        <begin position="720"/>
        <end position="736"/>
    </location>
</feature>
<dbReference type="GO" id="GO:0005634">
    <property type="term" value="C:nucleus"/>
    <property type="evidence" value="ECO:0007669"/>
    <property type="project" value="UniProtKB-SubCell"/>
</dbReference>
<feature type="compositionally biased region" description="Low complexity" evidence="4">
    <location>
        <begin position="835"/>
        <end position="846"/>
    </location>
</feature>
<proteinExistence type="predicted"/>
<accession>F8NPQ2</accession>
<evidence type="ECO:0000256" key="1">
    <source>
        <dbReference type="ARBA" id="ARBA00004123"/>
    </source>
</evidence>
<dbReference type="SMART" id="SM00906">
    <property type="entry name" value="Fungal_trans"/>
    <property type="match status" value="1"/>
</dbReference>
<feature type="compositionally biased region" description="Low complexity" evidence="4">
    <location>
        <begin position="816"/>
        <end position="827"/>
    </location>
</feature>
<feature type="region of interest" description="Disordered" evidence="4">
    <location>
        <begin position="684"/>
        <end position="852"/>
    </location>
</feature>
<dbReference type="Proteomes" id="UP000008064">
    <property type="component" value="Unassembled WGS sequence"/>
</dbReference>
<keyword evidence="3" id="KW-0539">Nucleus</keyword>
<dbReference type="RefSeq" id="XP_007315299.1">
    <property type="nucleotide sequence ID" value="XM_007315237.1"/>
</dbReference>
<dbReference type="CDD" id="cd00067">
    <property type="entry name" value="GAL4"/>
    <property type="match status" value="1"/>
</dbReference>
<dbReference type="HOGENOM" id="CLU_011553_0_0_1"/>
<dbReference type="Pfam" id="PF00172">
    <property type="entry name" value="Zn_clus"/>
    <property type="match status" value="1"/>
</dbReference>
<feature type="domain" description="Zn(2)-C6 fungal-type" evidence="5">
    <location>
        <begin position="60"/>
        <end position="89"/>
    </location>
</feature>
<feature type="compositionally biased region" description="Pro residues" evidence="4">
    <location>
        <begin position="803"/>
        <end position="815"/>
    </location>
</feature>
<name>F8NPQ2_SERL9</name>
<reference evidence="6" key="1">
    <citation type="submission" date="2011-04" db="EMBL/GenBank/DDBJ databases">
        <title>Evolution of plant cell wall degrading machinery underlies the functional diversity of forest fungi.</title>
        <authorList>
            <consortium name="US DOE Joint Genome Institute (JGI-PGF)"/>
            <person name="Eastwood D.C."/>
            <person name="Floudas D."/>
            <person name="Binder M."/>
            <person name="Majcherczyk A."/>
            <person name="Schneider P."/>
            <person name="Aerts A."/>
            <person name="Asiegbu F.O."/>
            <person name="Baker S.E."/>
            <person name="Barry K."/>
            <person name="Bendiksby M."/>
            <person name="Blumentritt M."/>
            <person name="Coutinho P.M."/>
            <person name="Cullen D."/>
            <person name="Cullen D."/>
            <person name="Gathman A."/>
            <person name="Goodell B."/>
            <person name="Henrissat B."/>
            <person name="Ihrmark K."/>
            <person name="Kauserud H."/>
            <person name="Kohler A."/>
            <person name="LaButti K."/>
            <person name="Lapidus A."/>
            <person name="Lavin J.L."/>
            <person name="Lee Y.-H."/>
            <person name="Lindquist E."/>
            <person name="Lilly W."/>
            <person name="Lucas S."/>
            <person name="Morin E."/>
            <person name="Murat C."/>
            <person name="Oguiza J.A."/>
            <person name="Park J."/>
            <person name="Pisabarro A.G."/>
            <person name="Riley R."/>
            <person name="Rosling A."/>
            <person name="Salamov A."/>
            <person name="Schmidt O."/>
            <person name="Schmutz J."/>
            <person name="Skrede I."/>
            <person name="Stenlid J."/>
            <person name="Wiebenga A."/>
            <person name="Xie X."/>
            <person name="Kues U."/>
            <person name="Hibbett D.S."/>
            <person name="Hoffmeister D."/>
            <person name="Hogberg N."/>
            <person name="Martin F."/>
            <person name="Grigoriev I.V."/>
            <person name="Watkinson S.C."/>
        </authorList>
    </citation>
    <scope>NUCLEOTIDE SEQUENCE</scope>
    <source>
        <strain evidence="6">S7.9</strain>
    </source>
</reference>
<feature type="region of interest" description="Disordered" evidence="4">
    <location>
        <begin position="531"/>
        <end position="551"/>
    </location>
</feature>
<feature type="compositionally biased region" description="Low complexity" evidence="4">
    <location>
        <begin position="537"/>
        <end position="547"/>
    </location>
</feature>
<feature type="region of interest" description="Disordered" evidence="4">
    <location>
        <begin position="1"/>
        <end position="58"/>
    </location>
</feature>
<comment type="subcellular location">
    <subcellularLocation>
        <location evidence="1">Nucleus</location>
    </subcellularLocation>
</comment>
<feature type="compositionally biased region" description="Low complexity" evidence="4">
    <location>
        <begin position="786"/>
        <end position="795"/>
    </location>
</feature>
<dbReference type="GO" id="GO:0003677">
    <property type="term" value="F:DNA binding"/>
    <property type="evidence" value="ECO:0007669"/>
    <property type="project" value="InterPro"/>
</dbReference>
<dbReference type="InterPro" id="IPR050613">
    <property type="entry name" value="Sec_Metabolite_Reg"/>
</dbReference>
<evidence type="ECO:0000259" key="5">
    <source>
        <dbReference type="PROSITE" id="PS50048"/>
    </source>
</evidence>
<keyword evidence="2" id="KW-0479">Metal-binding</keyword>
<feature type="region of interest" description="Disordered" evidence="4">
    <location>
        <begin position="138"/>
        <end position="222"/>
    </location>
</feature>
<dbReference type="InterPro" id="IPR036864">
    <property type="entry name" value="Zn2-C6_fun-type_DNA-bd_sf"/>
</dbReference>
<protein>
    <recommendedName>
        <fullName evidence="5">Zn(2)-C6 fungal-type domain-containing protein</fullName>
    </recommendedName>
</protein>
<dbReference type="PANTHER" id="PTHR31001:SF87">
    <property type="entry name" value="COL-21"/>
    <property type="match status" value="1"/>
</dbReference>
<dbReference type="GO" id="GO:0006351">
    <property type="term" value="P:DNA-templated transcription"/>
    <property type="evidence" value="ECO:0007669"/>
    <property type="project" value="InterPro"/>
</dbReference>
<dbReference type="SUPFAM" id="SSF57701">
    <property type="entry name" value="Zn2/Cys6 DNA-binding domain"/>
    <property type="match status" value="1"/>
</dbReference>
<evidence type="ECO:0000256" key="4">
    <source>
        <dbReference type="SAM" id="MobiDB-lite"/>
    </source>
</evidence>
<organism>
    <name type="scientific">Serpula lacrymans var. lacrymans (strain S7.9)</name>
    <name type="common">Dry rot fungus</name>
    <dbReference type="NCBI Taxonomy" id="578457"/>
    <lineage>
        <taxon>Eukaryota</taxon>
        <taxon>Fungi</taxon>
        <taxon>Dikarya</taxon>
        <taxon>Basidiomycota</taxon>
        <taxon>Agaricomycotina</taxon>
        <taxon>Agaricomycetes</taxon>
        <taxon>Agaricomycetidae</taxon>
        <taxon>Boletales</taxon>
        <taxon>Coniophorineae</taxon>
        <taxon>Serpulaceae</taxon>
        <taxon>Serpula</taxon>
    </lineage>
</organism>
<dbReference type="PANTHER" id="PTHR31001">
    <property type="entry name" value="UNCHARACTERIZED TRANSCRIPTIONAL REGULATORY PROTEIN"/>
    <property type="match status" value="1"/>
</dbReference>
<gene>
    <name evidence="6" type="ORF">SERLADRAFT_434982</name>
</gene>
<dbReference type="EMBL" id="GL945431">
    <property type="protein sequence ID" value="EGO27208.1"/>
    <property type="molecule type" value="Genomic_DNA"/>
</dbReference>
<dbReference type="KEGG" id="sla:SERLADRAFT_434982"/>